<proteinExistence type="predicted"/>
<keyword evidence="3" id="KW-1185">Reference proteome</keyword>
<dbReference type="AlphaFoldDB" id="A0AAD7N3F6"/>
<feature type="region of interest" description="Disordered" evidence="1">
    <location>
        <begin position="249"/>
        <end position="273"/>
    </location>
</feature>
<sequence>MKAKAKKMEIWRGNEANLLSMKPTDAGGRTEARSGGGRRREETEPPMRSRRRRDVSSSGTPSSSGTLSSSGTPSSSANAPLPSADSPTSISVNWQMYGEGTSGYAINHLLSTIDPSAWQRWVTAEISSTQIGGSDSAGSNKDLSTAVEKVLTTNSTYQRSRWIDVYTQFLIDAGGILPNTTYLDEYSYALSNYSAEEVKLVQAYEAAHPTNISSVGVDVVNVTHIDLLTLGWMRYWAYHGGDANCTGNPGNSISTTSNGTSSSNSSSGAGTFSSNSSLGVGNCMLDSEGAYTTEDYQRYLAAASRVGNLAPNATKMNNQSSMARAGQLLKLEMTLPMLNLTMATGGSGPLIQYAPAWTATIVGWSMRNNSGLQATPTQYSVYRSPRTKA</sequence>
<accession>A0AAD7N3F6</accession>
<comment type="caution">
    <text evidence="2">The sequence shown here is derived from an EMBL/GenBank/DDBJ whole genome shotgun (WGS) entry which is preliminary data.</text>
</comment>
<gene>
    <name evidence="2" type="ORF">B0H16DRAFT_1463517</name>
</gene>
<feature type="compositionally biased region" description="Low complexity" evidence="1">
    <location>
        <begin position="56"/>
        <end position="86"/>
    </location>
</feature>
<feature type="compositionally biased region" description="Basic and acidic residues" evidence="1">
    <location>
        <begin position="28"/>
        <end position="47"/>
    </location>
</feature>
<evidence type="ECO:0000256" key="1">
    <source>
        <dbReference type="SAM" id="MobiDB-lite"/>
    </source>
</evidence>
<evidence type="ECO:0000313" key="3">
    <source>
        <dbReference type="Proteomes" id="UP001215598"/>
    </source>
</evidence>
<organism evidence="2 3">
    <name type="scientific">Mycena metata</name>
    <dbReference type="NCBI Taxonomy" id="1033252"/>
    <lineage>
        <taxon>Eukaryota</taxon>
        <taxon>Fungi</taxon>
        <taxon>Dikarya</taxon>
        <taxon>Basidiomycota</taxon>
        <taxon>Agaricomycotina</taxon>
        <taxon>Agaricomycetes</taxon>
        <taxon>Agaricomycetidae</taxon>
        <taxon>Agaricales</taxon>
        <taxon>Marasmiineae</taxon>
        <taxon>Mycenaceae</taxon>
        <taxon>Mycena</taxon>
    </lineage>
</organism>
<evidence type="ECO:0000313" key="2">
    <source>
        <dbReference type="EMBL" id="KAJ7743857.1"/>
    </source>
</evidence>
<feature type="compositionally biased region" description="Basic and acidic residues" evidence="1">
    <location>
        <begin position="1"/>
        <end position="12"/>
    </location>
</feature>
<reference evidence="2" key="1">
    <citation type="submission" date="2023-03" db="EMBL/GenBank/DDBJ databases">
        <title>Massive genome expansion in bonnet fungi (Mycena s.s.) driven by repeated elements and novel gene families across ecological guilds.</title>
        <authorList>
            <consortium name="Lawrence Berkeley National Laboratory"/>
            <person name="Harder C.B."/>
            <person name="Miyauchi S."/>
            <person name="Viragh M."/>
            <person name="Kuo A."/>
            <person name="Thoen E."/>
            <person name="Andreopoulos B."/>
            <person name="Lu D."/>
            <person name="Skrede I."/>
            <person name="Drula E."/>
            <person name="Henrissat B."/>
            <person name="Morin E."/>
            <person name="Kohler A."/>
            <person name="Barry K."/>
            <person name="LaButti K."/>
            <person name="Morin E."/>
            <person name="Salamov A."/>
            <person name="Lipzen A."/>
            <person name="Mereny Z."/>
            <person name="Hegedus B."/>
            <person name="Baldrian P."/>
            <person name="Stursova M."/>
            <person name="Weitz H."/>
            <person name="Taylor A."/>
            <person name="Grigoriev I.V."/>
            <person name="Nagy L.G."/>
            <person name="Martin F."/>
            <person name="Kauserud H."/>
        </authorList>
    </citation>
    <scope>NUCLEOTIDE SEQUENCE</scope>
    <source>
        <strain evidence="2">CBHHK182m</strain>
    </source>
</reference>
<dbReference type="EMBL" id="JARKIB010000089">
    <property type="protein sequence ID" value="KAJ7743857.1"/>
    <property type="molecule type" value="Genomic_DNA"/>
</dbReference>
<dbReference type="Proteomes" id="UP001215598">
    <property type="component" value="Unassembled WGS sequence"/>
</dbReference>
<name>A0AAD7N3F6_9AGAR</name>
<feature type="region of interest" description="Disordered" evidence="1">
    <location>
        <begin position="1"/>
        <end position="86"/>
    </location>
</feature>
<protein>
    <submittedName>
        <fullName evidence="2">Uncharacterized protein</fullName>
    </submittedName>
</protein>